<gene>
    <name evidence="1" type="ORF">I4F81_002337</name>
</gene>
<name>A0ACC3BQ76_PYRYE</name>
<protein>
    <submittedName>
        <fullName evidence="1">Uncharacterized protein</fullName>
    </submittedName>
</protein>
<evidence type="ECO:0000313" key="2">
    <source>
        <dbReference type="Proteomes" id="UP000798662"/>
    </source>
</evidence>
<accession>A0ACC3BQ76</accession>
<dbReference type="EMBL" id="CM020618">
    <property type="protein sequence ID" value="KAK1859743.1"/>
    <property type="molecule type" value="Genomic_DNA"/>
</dbReference>
<reference evidence="1" key="1">
    <citation type="submission" date="2019-11" db="EMBL/GenBank/DDBJ databases">
        <title>Nori genome reveals adaptations in red seaweeds to the harsh intertidal environment.</title>
        <authorList>
            <person name="Wang D."/>
            <person name="Mao Y."/>
        </authorList>
    </citation>
    <scope>NUCLEOTIDE SEQUENCE</scope>
    <source>
        <tissue evidence="1">Gametophyte</tissue>
    </source>
</reference>
<comment type="caution">
    <text evidence="1">The sequence shown here is derived from an EMBL/GenBank/DDBJ whole genome shotgun (WGS) entry which is preliminary data.</text>
</comment>
<organism evidence="1 2">
    <name type="scientific">Pyropia yezoensis</name>
    <name type="common">Susabi-nori</name>
    <name type="synonym">Porphyra yezoensis</name>
    <dbReference type="NCBI Taxonomy" id="2788"/>
    <lineage>
        <taxon>Eukaryota</taxon>
        <taxon>Rhodophyta</taxon>
        <taxon>Bangiophyceae</taxon>
        <taxon>Bangiales</taxon>
        <taxon>Bangiaceae</taxon>
        <taxon>Pyropia</taxon>
    </lineage>
</organism>
<dbReference type="Proteomes" id="UP000798662">
    <property type="component" value="Chromosome 1"/>
</dbReference>
<evidence type="ECO:0000313" key="1">
    <source>
        <dbReference type="EMBL" id="KAK1859743.1"/>
    </source>
</evidence>
<proteinExistence type="predicted"/>
<keyword evidence="2" id="KW-1185">Reference proteome</keyword>
<sequence length="659" mass="72395">MEGGNSCEQAAVEATRRAASEALDSLGQVPTYEEAVANSALKRDLFRNASAASSQATLSSSSSDMQTTMYEVLSTKEEVAKADYVASQNVVLLNDAKRCPQLHLKLDIQATASRIRDRLDDVSRLEAKVRRLTDDVRRLRATRPPQHSPRAAGVADAVFVTEPRKASDQVASKSCGKVGPSTLQCMCFDPTSDGRVWRALVPDRPLAMAEADAAQPRLMAGVMFKTSMKGAPETSRSSCVGVENAFGTLLDGLYRADSEVVYKQRSILQLKLPVIQASESSTPDNVGGFDLRANDFVPLRVREYKGSSFSCLEALPQALATGSCVAVGLLQRGLRAEDVIVPVDVATGKNVQFGAIFIAGGCIPMSIVTSKELDLSDLEDARLADLHYIKMRSHVQELMQLVREARAVSVPAVDVSTVPDTLYCKRNCVSYQALDTLDNSIWHMMRVLSHLYRVGPRECICFPMGFCAVRRAHSPSANTMDMIFPNLAKADPPYHLFVPADWATANLFVDECDRVVSRLHAARVVHGDLYVSNIAWRQGSDKIDVKIMDWDTSFFMDEHSANHLPESLRRVWQDTNKWKGRFSVTGEAQELDLFMIRVMRWGVHDNSSHAQGWKWWLAAANANSVGVANAAFRSLQELYLAECKSSELQGLAPASGALS</sequence>